<proteinExistence type="predicted"/>
<gene>
    <name evidence="1" type="ORF">GKIL_3094</name>
</gene>
<organism evidence="1 2">
    <name type="scientific">Gloeobacter kilaueensis (strain ATCC BAA-2537 / CCAP 1431/1 / ULC 316 / JS1)</name>
    <dbReference type="NCBI Taxonomy" id="1183438"/>
    <lineage>
        <taxon>Bacteria</taxon>
        <taxon>Bacillati</taxon>
        <taxon>Cyanobacteriota</taxon>
        <taxon>Cyanophyceae</taxon>
        <taxon>Gloeobacterales</taxon>
        <taxon>Gloeobacteraceae</taxon>
        <taxon>Gloeobacter</taxon>
    </lineage>
</organism>
<dbReference type="KEGG" id="glj:GKIL_3094"/>
<dbReference type="HOGENOM" id="CLU_1033511_0_0_3"/>
<dbReference type="RefSeq" id="WP_023174594.1">
    <property type="nucleotide sequence ID" value="NC_022600.1"/>
</dbReference>
<dbReference type="STRING" id="1183438.GKIL_3094"/>
<keyword evidence="2" id="KW-1185">Reference proteome</keyword>
<sequence>MTKPATPRLRVRRRPPAKAQAPFDYRNLILAAFVLLGGAGASFFGFQFGQKALEDVSSPRTPSGEGRKVLGKSQGLLKEAEILGSLTTASEVPEALTPDELLEQEEDLAAEDSSSAKVKVSARSVQENVSLSVDSLSWQGSNLVLQVSLQNKSYHAARFAYSPAFGLLVVTDDQGKPLRTVSEGLPPELPDDRQVYKGNIQIPASELGNSRSLNLSLTDYPDRQLQFQLNAIPVPPRPQ</sequence>
<evidence type="ECO:0000313" key="1">
    <source>
        <dbReference type="EMBL" id="AGY59340.1"/>
    </source>
</evidence>
<reference evidence="1 2" key="1">
    <citation type="journal article" date="2013" name="PLoS ONE">
        <title>Cultivation and Complete Genome Sequencing of Gloeobacter kilaueensis sp. nov., from a Lava Cave in Kilauea Caldera, Hawai'i.</title>
        <authorList>
            <person name="Saw J.H."/>
            <person name="Schatz M."/>
            <person name="Brown M.V."/>
            <person name="Kunkel D.D."/>
            <person name="Foster J.S."/>
            <person name="Shick H."/>
            <person name="Christensen S."/>
            <person name="Hou S."/>
            <person name="Wan X."/>
            <person name="Donachie S.P."/>
        </authorList>
    </citation>
    <scope>NUCLEOTIDE SEQUENCE [LARGE SCALE GENOMIC DNA]</scope>
    <source>
        <strain evidence="2">JS</strain>
    </source>
</reference>
<evidence type="ECO:0000313" key="2">
    <source>
        <dbReference type="Proteomes" id="UP000017396"/>
    </source>
</evidence>
<dbReference type="eggNOG" id="ENOG502ZFJQ">
    <property type="taxonomic scope" value="Bacteria"/>
</dbReference>
<name>U5QNY0_GLOK1</name>
<accession>U5QNY0</accession>
<dbReference type="EMBL" id="CP003587">
    <property type="protein sequence ID" value="AGY59340.1"/>
    <property type="molecule type" value="Genomic_DNA"/>
</dbReference>
<protein>
    <submittedName>
        <fullName evidence="1">Uncharacterized protein</fullName>
    </submittedName>
</protein>
<dbReference type="AlphaFoldDB" id="U5QNY0"/>
<dbReference type="Proteomes" id="UP000017396">
    <property type="component" value="Chromosome"/>
</dbReference>
<dbReference type="OrthoDB" id="467587at2"/>